<dbReference type="SUPFAM" id="SSF52833">
    <property type="entry name" value="Thioredoxin-like"/>
    <property type="match status" value="1"/>
</dbReference>
<dbReference type="GO" id="GO:0006516">
    <property type="term" value="P:glycoprotein catabolic process"/>
    <property type="evidence" value="ECO:0007669"/>
    <property type="project" value="InterPro"/>
</dbReference>
<dbReference type="InterPro" id="IPR013766">
    <property type="entry name" value="Thioredoxin_domain"/>
</dbReference>
<dbReference type="CDD" id="cd02947">
    <property type="entry name" value="TRX_family"/>
    <property type="match status" value="1"/>
</dbReference>
<dbReference type="Proteomes" id="UP001177023">
    <property type="component" value="Unassembled WGS sequence"/>
</dbReference>
<dbReference type="EC" id="3.5.1.52" evidence="5"/>
<evidence type="ECO:0000259" key="15">
    <source>
        <dbReference type="PROSITE" id="PS51398"/>
    </source>
</evidence>
<comment type="cofactor">
    <cofactor evidence="2">
        <name>Zn(2+)</name>
        <dbReference type="ChEBI" id="CHEBI:29105"/>
    </cofactor>
</comment>
<evidence type="ECO:0000256" key="8">
    <source>
        <dbReference type="ARBA" id="ARBA00022723"/>
    </source>
</evidence>
<keyword evidence="8" id="KW-0479">Metal-binding</keyword>
<feature type="domain" description="Thioredoxin" evidence="14">
    <location>
        <begin position="1"/>
        <end position="107"/>
    </location>
</feature>
<keyword evidence="7" id="KW-0963">Cytoplasm</keyword>
<evidence type="ECO:0000256" key="2">
    <source>
        <dbReference type="ARBA" id="ARBA00001947"/>
    </source>
</evidence>
<dbReference type="GO" id="GO:0005634">
    <property type="term" value="C:nucleus"/>
    <property type="evidence" value="ECO:0007669"/>
    <property type="project" value="TreeGrafter"/>
</dbReference>
<name>A0AA36G496_9BILA</name>
<comment type="caution">
    <text evidence="16">The sequence shown here is derived from an EMBL/GenBank/DDBJ whole genome shotgun (WGS) entry which is preliminary data.</text>
</comment>
<comment type="similarity">
    <text evidence="4 13">Belongs to the transglutaminase-like superfamily. PNGase family.</text>
</comment>
<dbReference type="Gene3D" id="2.20.25.10">
    <property type="match status" value="1"/>
</dbReference>
<evidence type="ECO:0000313" key="16">
    <source>
        <dbReference type="EMBL" id="CAJ0578432.1"/>
    </source>
</evidence>
<dbReference type="PANTHER" id="PTHR12143:SF19">
    <property type="entry name" value="PEPTIDE-N(4)-(N-ACETYL-BETA-GLUCOSAMINYL)ASPARAGINE AMIDASE"/>
    <property type="match status" value="1"/>
</dbReference>
<evidence type="ECO:0000256" key="12">
    <source>
        <dbReference type="ARBA" id="ARBA00032901"/>
    </source>
</evidence>
<dbReference type="PROSITE" id="PS51352">
    <property type="entry name" value="THIOREDOXIN_2"/>
    <property type="match status" value="1"/>
</dbReference>
<proteinExistence type="inferred from homology"/>
<protein>
    <recommendedName>
        <fullName evidence="6">Peptide-N(4)-(N-acetyl-beta-glucosaminyl)asparagine amidase</fullName>
        <ecNumber evidence="5">3.5.1.52</ecNumber>
    </recommendedName>
    <alternativeName>
        <fullName evidence="12">Peptide:N-glycanase</fullName>
    </alternativeName>
</protein>
<dbReference type="PRINTS" id="PR00421">
    <property type="entry name" value="THIOREDOXIN"/>
</dbReference>
<dbReference type="InterPro" id="IPR038680">
    <property type="entry name" value="PAW_sf"/>
</dbReference>
<feature type="non-terminal residue" evidence="16">
    <location>
        <position position="1"/>
    </location>
</feature>
<dbReference type="EMBL" id="CATQJA010002653">
    <property type="protein sequence ID" value="CAJ0578432.1"/>
    <property type="molecule type" value="Genomic_DNA"/>
</dbReference>
<dbReference type="PANTHER" id="PTHR12143">
    <property type="entry name" value="PEPTIDE N-GLYCANASE PNGASE -RELATED"/>
    <property type="match status" value="1"/>
</dbReference>
<evidence type="ECO:0000256" key="6">
    <source>
        <dbReference type="ARBA" id="ARBA00018546"/>
    </source>
</evidence>
<evidence type="ECO:0000256" key="3">
    <source>
        <dbReference type="ARBA" id="ARBA00004496"/>
    </source>
</evidence>
<evidence type="ECO:0000256" key="9">
    <source>
        <dbReference type="ARBA" id="ARBA00022801"/>
    </source>
</evidence>
<dbReference type="InterPro" id="IPR008979">
    <property type="entry name" value="Galactose-bd-like_sf"/>
</dbReference>
<feature type="domain" description="PAW" evidence="15">
    <location>
        <begin position="397"/>
        <end position="595"/>
    </location>
</feature>
<gene>
    <name evidence="16" type="ORF">MSPICULIGERA_LOCUS16690</name>
</gene>
<evidence type="ECO:0000256" key="10">
    <source>
        <dbReference type="ARBA" id="ARBA00022833"/>
    </source>
</evidence>
<keyword evidence="10" id="KW-0862">Zinc</keyword>
<dbReference type="InterPro" id="IPR006588">
    <property type="entry name" value="Peptide_N_glycanase_PAW_dom"/>
</dbReference>
<dbReference type="AlphaFoldDB" id="A0AA36G496"/>
<dbReference type="Gene3D" id="3.10.620.30">
    <property type="match status" value="1"/>
</dbReference>
<evidence type="ECO:0000256" key="1">
    <source>
        <dbReference type="ARBA" id="ARBA00001650"/>
    </source>
</evidence>
<dbReference type="GO" id="GO:0046872">
    <property type="term" value="F:metal ion binding"/>
    <property type="evidence" value="ECO:0007669"/>
    <property type="project" value="UniProtKB-KW"/>
</dbReference>
<evidence type="ECO:0000256" key="7">
    <source>
        <dbReference type="ARBA" id="ARBA00022490"/>
    </source>
</evidence>
<evidence type="ECO:0000256" key="4">
    <source>
        <dbReference type="ARBA" id="ARBA00009390"/>
    </source>
</evidence>
<dbReference type="InterPro" id="IPR002931">
    <property type="entry name" value="Transglutaminase-like"/>
</dbReference>
<accession>A0AA36G496</accession>
<dbReference type="Pfam" id="PF00085">
    <property type="entry name" value="Thioredoxin"/>
    <property type="match status" value="1"/>
</dbReference>
<dbReference type="Gene3D" id="3.40.30.10">
    <property type="entry name" value="Glutaredoxin"/>
    <property type="match status" value="1"/>
</dbReference>
<sequence>MPTEVQDLTHFRGLLSQAGASKLVVCDFYADWCGPCRMIAPFFEQLSNHFTNALFCKINVDRARDVMQTYQVRAMPTFVFFKNGAEVDRLQGANPNSLQDTITRHYSDAPRNPLAASSEEIAFLKQYENTSKRMDFYKDPINRTLALSLIPTERLANEAMVDGKVNRFLLLKNLTEWFKGEFFTWTDTPTCHCGEKTSRESYTNGTPSDDDLSGGANRVEVYTCKCGQAVRFPRYNDPVRLLETRTGRCGEWANCFTLCAASMDFDIRYVHDVTDHVWCEVWIPELERWVHVDPCENLVDAPLVYEIGWKKKLSYVIAFGLDHACDVTWRYVLDDRKAVRLRRSVREEVLLNFLTKLTNRMLKDSTAERKEEVKKRRLIELAEMLHIKPRKASDFVDYSGRISGDEQWRKDRGETGTCSTTGSPKRKQIVIRPNDQELAAKKFSLEYNVVRDVYTRGDTVSKGFHSLVFKAKDVQLKKELDWKMAYLCRKEGKDEAEITWAIDLTGLTSKKATLKIDGIKTYENGRLNVTVCADDICMRVPPSGEFSIDNPPSAVLNIKAHFIGGQGSNAFQHAQLFRTSFDSQSPQMTIEIEFS</sequence>
<reference evidence="16" key="1">
    <citation type="submission" date="2023-06" db="EMBL/GenBank/DDBJ databases">
        <authorList>
            <person name="Delattre M."/>
        </authorList>
    </citation>
    <scope>NUCLEOTIDE SEQUENCE</scope>
    <source>
        <strain evidence="16">AF72</strain>
    </source>
</reference>
<dbReference type="GO" id="GO:0000224">
    <property type="term" value="F:peptide-N4-(N-acetyl-beta-glucosaminyl)asparagine amidase activity"/>
    <property type="evidence" value="ECO:0007669"/>
    <property type="project" value="UniProtKB-EC"/>
</dbReference>
<keyword evidence="9" id="KW-0378">Hydrolase</keyword>
<organism evidence="16 17">
    <name type="scientific">Mesorhabditis spiculigera</name>
    <dbReference type="NCBI Taxonomy" id="96644"/>
    <lineage>
        <taxon>Eukaryota</taxon>
        <taxon>Metazoa</taxon>
        <taxon>Ecdysozoa</taxon>
        <taxon>Nematoda</taxon>
        <taxon>Chromadorea</taxon>
        <taxon>Rhabditida</taxon>
        <taxon>Rhabditina</taxon>
        <taxon>Rhabditomorpha</taxon>
        <taxon>Rhabditoidea</taxon>
        <taxon>Rhabditidae</taxon>
        <taxon>Mesorhabditinae</taxon>
        <taxon>Mesorhabditis</taxon>
    </lineage>
</organism>
<evidence type="ECO:0000256" key="13">
    <source>
        <dbReference type="PROSITE-ProRule" id="PRU00731"/>
    </source>
</evidence>
<keyword evidence="17" id="KW-1185">Reference proteome</keyword>
<dbReference type="InterPro" id="IPR036249">
    <property type="entry name" value="Thioredoxin-like_sf"/>
</dbReference>
<dbReference type="SUPFAM" id="SSF49785">
    <property type="entry name" value="Galactose-binding domain-like"/>
    <property type="match status" value="1"/>
</dbReference>
<dbReference type="Gene3D" id="2.60.120.1020">
    <property type="entry name" value="Peptide N glycanase, PAW domain"/>
    <property type="match status" value="1"/>
</dbReference>
<dbReference type="SMART" id="SM00460">
    <property type="entry name" value="TGc"/>
    <property type="match status" value="1"/>
</dbReference>
<dbReference type="PROSITE" id="PS51398">
    <property type="entry name" value="PAW"/>
    <property type="match status" value="1"/>
</dbReference>
<evidence type="ECO:0000256" key="5">
    <source>
        <dbReference type="ARBA" id="ARBA00012158"/>
    </source>
</evidence>
<dbReference type="GO" id="GO:0005829">
    <property type="term" value="C:cytosol"/>
    <property type="evidence" value="ECO:0007669"/>
    <property type="project" value="TreeGrafter"/>
</dbReference>
<keyword evidence="11" id="KW-1015">Disulfide bond</keyword>
<comment type="subcellular location">
    <subcellularLocation>
        <location evidence="3">Cytoplasm</location>
    </subcellularLocation>
</comment>
<dbReference type="SMART" id="SM00613">
    <property type="entry name" value="PAW"/>
    <property type="match status" value="1"/>
</dbReference>
<dbReference type="FunFam" id="3.40.30.10:FF:000245">
    <property type="entry name" value="Thioredoxin"/>
    <property type="match status" value="1"/>
</dbReference>
<evidence type="ECO:0000256" key="11">
    <source>
        <dbReference type="ARBA" id="ARBA00023157"/>
    </source>
</evidence>
<evidence type="ECO:0000259" key="14">
    <source>
        <dbReference type="PROSITE" id="PS51352"/>
    </source>
</evidence>
<evidence type="ECO:0000313" key="17">
    <source>
        <dbReference type="Proteomes" id="UP001177023"/>
    </source>
</evidence>
<dbReference type="Pfam" id="PF01841">
    <property type="entry name" value="Transglut_core"/>
    <property type="match status" value="1"/>
</dbReference>
<dbReference type="Pfam" id="PF04721">
    <property type="entry name" value="PAW"/>
    <property type="match status" value="1"/>
</dbReference>
<comment type="catalytic activity">
    <reaction evidence="1">
        <text>Hydrolysis of an N(4)-(acetyl-beta-D-glucosaminyl)asparagine residue in which the glucosamine residue may be further glycosylated, to yield a (substituted) N-acetyl-beta-D-glucosaminylamine and a peptide containing an aspartate residue.</text>
        <dbReference type="EC" id="3.5.1.52"/>
    </reaction>
</comment>
<dbReference type="InterPro" id="IPR038765">
    <property type="entry name" value="Papain-like_cys_pep_sf"/>
</dbReference>
<dbReference type="InterPro" id="IPR050883">
    <property type="entry name" value="PNGase"/>
</dbReference>
<dbReference type="SUPFAM" id="SSF54001">
    <property type="entry name" value="Cysteine proteinases"/>
    <property type="match status" value="1"/>
</dbReference>